<keyword evidence="5 6" id="KW-0472">Membrane</keyword>
<feature type="transmembrane region" description="Helical" evidence="6">
    <location>
        <begin position="113"/>
        <end position="133"/>
    </location>
</feature>
<feature type="transmembrane region" description="Helical" evidence="6">
    <location>
        <begin position="145"/>
        <end position="163"/>
    </location>
</feature>
<name>A0A0K6GVR6_9NEIS</name>
<comment type="similarity">
    <text evidence="6">Belongs to the BI1 family.</text>
</comment>
<keyword evidence="2" id="KW-1003">Cell membrane</keyword>
<evidence type="ECO:0000256" key="4">
    <source>
        <dbReference type="ARBA" id="ARBA00022989"/>
    </source>
</evidence>
<keyword evidence="8" id="KW-1185">Reference proteome</keyword>
<evidence type="ECO:0000256" key="3">
    <source>
        <dbReference type="ARBA" id="ARBA00022692"/>
    </source>
</evidence>
<protein>
    <submittedName>
        <fullName evidence="7">Integral membrane protein, interacts with FtsH</fullName>
    </submittedName>
</protein>
<evidence type="ECO:0000256" key="5">
    <source>
        <dbReference type="ARBA" id="ARBA00023136"/>
    </source>
</evidence>
<evidence type="ECO:0000313" key="7">
    <source>
        <dbReference type="EMBL" id="CUA82704.1"/>
    </source>
</evidence>
<keyword evidence="3 6" id="KW-0812">Transmembrane</keyword>
<reference evidence="8" key="1">
    <citation type="submission" date="2015-08" db="EMBL/GenBank/DDBJ databases">
        <authorList>
            <person name="Varghese N."/>
        </authorList>
    </citation>
    <scope>NUCLEOTIDE SEQUENCE [LARGE SCALE GENOMIC DNA]</scope>
    <source>
        <strain evidence="8">DSM 17901</strain>
    </source>
</reference>
<dbReference type="Proteomes" id="UP000243535">
    <property type="component" value="Unassembled WGS sequence"/>
</dbReference>
<accession>A0A0K6GVR6</accession>
<dbReference type="PANTHER" id="PTHR23291">
    <property type="entry name" value="BAX INHIBITOR-RELATED"/>
    <property type="match status" value="1"/>
</dbReference>
<feature type="transmembrane region" description="Helical" evidence="6">
    <location>
        <begin position="169"/>
        <end position="188"/>
    </location>
</feature>
<sequence length="230" mass="24332">MQPTFQTQYQTTSVGSVRQKVLRNTYMLLAISLIPTVIGAAVGANMSFAFMMGSPIVSTLLMLAVIYGLFFAVEKNRDSGVGVALLLLLTFVMGVLLGPLLQVALSLANGPQLIMTAGGATAAVFFVMAAIGTTTKRDLSGLGKFLTVGAVVLMIAVVANIFLRLPALQLTIAAAFALFSSLMIMWEVKNVVDGGETNYISATLSIFISVYNLFSSLLQLLIAFSGSSRD</sequence>
<dbReference type="RefSeq" id="WP_055433703.1">
    <property type="nucleotide sequence ID" value="NZ_CYHA01000002.1"/>
</dbReference>
<dbReference type="Pfam" id="PF01027">
    <property type="entry name" value="Bax1-I"/>
    <property type="match status" value="1"/>
</dbReference>
<feature type="transmembrane region" description="Helical" evidence="6">
    <location>
        <begin position="80"/>
        <end position="101"/>
    </location>
</feature>
<organism evidence="7 8">
    <name type="scientific">Gulbenkiania indica</name>
    <dbReference type="NCBI Taxonomy" id="375574"/>
    <lineage>
        <taxon>Bacteria</taxon>
        <taxon>Pseudomonadati</taxon>
        <taxon>Pseudomonadota</taxon>
        <taxon>Betaproteobacteria</taxon>
        <taxon>Neisseriales</taxon>
        <taxon>Chromobacteriaceae</taxon>
        <taxon>Gulbenkiania</taxon>
    </lineage>
</organism>
<proteinExistence type="inferred from homology"/>
<evidence type="ECO:0000256" key="1">
    <source>
        <dbReference type="ARBA" id="ARBA00004651"/>
    </source>
</evidence>
<evidence type="ECO:0000256" key="2">
    <source>
        <dbReference type="ARBA" id="ARBA00022475"/>
    </source>
</evidence>
<dbReference type="EMBL" id="CYHA01000002">
    <property type="protein sequence ID" value="CUA82704.1"/>
    <property type="molecule type" value="Genomic_DNA"/>
</dbReference>
<dbReference type="GO" id="GO:0005886">
    <property type="term" value="C:plasma membrane"/>
    <property type="evidence" value="ECO:0007669"/>
    <property type="project" value="UniProtKB-SubCell"/>
</dbReference>
<evidence type="ECO:0000256" key="6">
    <source>
        <dbReference type="RuleBase" id="RU004379"/>
    </source>
</evidence>
<dbReference type="STRING" id="375574.GCA_001418035_01206"/>
<comment type="subcellular location">
    <subcellularLocation>
        <location evidence="1">Cell membrane</location>
        <topology evidence="1">Multi-pass membrane protein</topology>
    </subcellularLocation>
</comment>
<dbReference type="OrthoDB" id="9813298at2"/>
<feature type="transmembrane region" description="Helical" evidence="6">
    <location>
        <begin position="56"/>
        <end position="73"/>
    </location>
</feature>
<feature type="transmembrane region" description="Helical" evidence="6">
    <location>
        <begin position="200"/>
        <end position="224"/>
    </location>
</feature>
<dbReference type="AlphaFoldDB" id="A0A0K6GVR6"/>
<dbReference type="CDD" id="cd10433">
    <property type="entry name" value="YccA_like"/>
    <property type="match status" value="1"/>
</dbReference>
<feature type="transmembrane region" description="Helical" evidence="6">
    <location>
        <begin position="26"/>
        <end position="50"/>
    </location>
</feature>
<evidence type="ECO:0000313" key="8">
    <source>
        <dbReference type="Proteomes" id="UP000243535"/>
    </source>
</evidence>
<keyword evidence="4 6" id="KW-1133">Transmembrane helix</keyword>
<dbReference type="InterPro" id="IPR006214">
    <property type="entry name" value="Bax_inhibitor_1-related"/>
</dbReference>
<gene>
    <name evidence="7" type="ORF">Ga0061063_1414</name>
</gene>
<dbReference type="PANTHER" id="PTHR23291:SF115">
    <property type="entry name" value="MODULATOR OF FTSH PROTEASE YCCA"/>
    <property type="match status" value="1"/>
</dbReference>